<proteinExistence type="predicted"/>
<dbReference type="RefSeq" id="WP_308351467.1">
    <property type="nucleotide sequence ID" value="NZ_CP129971.1"/>
</dbReference>
<dbReference type="AlphaFoldDB" id="A0AA51RET3"/>
<keyword evidence="3" id="KW-1185">Reference proteome</keyword>
<reference evidence="2 3" key="1">
    <citation type="submission" date="2023-08" db="EMBL/GenBank/DDBJ databases">
        <title>Comparative genomics and taxonomic characterization of three novel marine species of genus Marivirga.</title>
        <authorList>
            <person name="Muhammad N."/>
            <person name="Kim S.-G."/>
        </authorList>
    </citation>
    <scope>NUCLEOTIDE SEQUENCE [LARGE SCALE GENOMIC DNA]</scope>
    <source>
        <strain evidence="2 3">BDSF4-3</strain>
    </source>
</reference>
<protein>
    <submittedName>
        <fullName evidence="2">Outer membrane beta-barrel protein</fullName>
    </submittedName>
</protein>
<sequence length="210" mass="23927">MKIKQIIIFTSLVTIWLVYKPTKLKAQDYGLKAGAVFSTINGQGSGSIKPGLQLGGYKKFGATEKLFVQMEAMFSQKGSWNWDSVNQNNINLYYFDFAIMFGILLDEKFTLNLGIQPSIFLGGNYKYSINGQEQKESLSGRVSAMDYATVFGLEYDLNENYTIGGRFNYSFVPLQSYENDFANNRELPFSMLFQLYGKVKMEKVKEWLGK</sequence>
<dbReference type="InterPro" id="IPR025665">
    <property type="entry name" value="Beta-barrel_OMP_2"/>
</dbReference>
<evidence type="ECO:0000313" key="3">
    <source>
        <dbReference type="Proteomes" id="UP001230496"/>
    </source>
</evidence>
<feature type="domain" description="Outer membrane protein beta-barrel" evidence="1">
    <location>
        <begin position="29"/>
        <end position="173"/>
    </location>
</feature>
<dbReference type="EMBL" id="CP129971">
    <property type="protein sequence ID" value="WMN13019.1"/>
    <property type="molecule type" value="Genomic_DNA"/>
</dbReference>
<name>A0AA51RET3_9BACT</name>
<dbReference type="KEGG" id="msaa:QYS49_35345"/>
<evidence type="ECO:0000313" key="2">
    <source>
        <dbReference type="EMBL" id="WMN13019.1"/>
    </source>
</evidence>
<accession>A0AA51RET3</accession>
<organism evidence="2 3">
    <name type="scientific">Marivirga salinarum</name>
    <dbReference type="NCBI Taxonomy" id="3059078"/>
    <lineage>
        <taxon>Bacteria</taxon>
        <taxon>Pseudomonadati</taxon>
        <taxon>Bacteroidota</taxon>
        <taxon>Cytophagia</taxon>
        <taxon>Cytophagales</taxon>
        <taxon>Marivirgaceae</taxon>
        <taxon>Marivirga</taxon>
    </lineage>
</organism>
<gene>
    <name evidence="2" type="ORF">QYS49_35345</name>
</gene>
<dbReference type="Proteomes" id="UP001230496">
    <property type="component" value="Chromosome"/>
</dbReference>
<evidence type="ECO:0000259" key="1">
    <source>
        <dbReference type="Pfam" id="PF13568"/>
    </source>
</evidence>
<dbReference type="Pfam" id="PF13568">
    <property type="entry name" value="OMP_b-brl_2"/>
    <property type="match status" value="1"/>
</dbReference>